<protein>
    <submittedName>
        <fullName evidence="2">Uncharacterized protein</fullName>
    </submittedName>
</protein>
<organism evidence="2 3">
    <name type="scientific">Durusdinium trenchii</name>
    <dbReference type="NCBI Taxonomy" id="1381693"/>
    <lineage>
        <taxon>Eukaryota</taxon>
        <taxon>Sar</taxon>
        <taxon>Alveolata</taxon>
        <taxon>Dinophyceae</taxon>
        <taxon>Suessiales</taxon>
        <taxon>Symbiodiniaceae</taxon>
        <taxon>Durusdinium</taxon>
    </lineage>
</organism>
<feature type="compositionally biased region" description="Basic residues" evidence="1">
    <location>
        <begin position="1"/>
        <end position="14"/>
    </location>
</feature>
<evidence type="ECO:0000313" key="2">
    <source>
        <dbReference type="EMBL" id="CAK9046544.1"/>
    </source>
</evidence>
<reference evidence="2 3" key="1">
    <citation type="submission" date="2024-02" db="EMBL/GenBank/DDBJ databases">
        <authorList>
            <person name="Chen Y."/>
            <person name="Shah S."/>
            <person name="Dougan E. K."/>
            <person name="Thang M."/>
            <person name="Chan C."/>
        </authorList>
    </citation>
    <scope>NUCLEOTIDE SEQUENCE [LARGE SCALE GENOMIC DNA]</scope>
</reference>
<keyword evidence="3" id="KW-1185">Reference proteome</keyword>
<feature type="region of interest" description="Disordered" evidence="1">
    <location>
        <begin position="1"/>
        <end position="36"/>
    </location>
</feature>
<evidence type="ECO:0000313" key="3">
    <source>
        <dbReference type="Proteomes" id="UP001642484"/>
    </source>
</evidence>
<sequence length="72" mass="8348">CASNHGRRPPRRWTTKREPGPSDPAAPSWNSRSQTKRLRMMPSFQNCSLSSWNVCRAPWRAVMSKQRPTIPR</sequence>
<comment type="caution">
    <text evidence="2">The sequence shown here is derived from an EMBL/GenBank/DDBJ whole genome shotgun (WGS) entry which is preliminary data.</text>
</comment>
<dbReference type="EMBL" id="CAXAMN010015769">
    <property type="protein sequence ID" value="CAK9046544.1"/>
    <property type="molecule type" value="Genomic_DNA"/>
</dbReference>
<accession>A0ABP0M4X3</accession>
<feature type="non-terminal residue" evidence="2">
    <location>
        <position position="72"/>
    </location>
</feature>
<evidence type="ECO:0000256" key="1">
    <source>
        <dbReference type="SAM" id="MobiDB-lite"/>
    </source>
</evidence>
<feature type="non-terminal residue" evidence="2">
    <location>
        <position position="1"/>
    </location>
</feature>
<gene>
    <name evidence="2" type="ORF">CCMP2556_LOCUS24173</name>
</gene>
<proteinExistence type="predicted"/>
<dbReference type="Proteomes" id="UP001642484">
    <property type="component" value="Unassembled WGS sequence"/>
</dbReference>
<name>A0ABP0M4X3_9DINO</name>